<accession>A0ABR2IKR8</accession>
<dbReference type="Pfam" id="PF00246">
    <property type="entry name" value="Peptidase_M14"/>
    <property type="match status" value="1"/>
</dbReference>
<dbReference type="InterPro" id="IPR040626">
    <property type="entry name" value="Pepdidase_M14_N"/>
</dbReference>
<evidence type="ECO:0000259" key="5">
    <source>
        <dbReference type="PROSITE" id="PS52035"/>
    </source>
</evidence>
<evidence type="ECO:0000256" key="2">
    <source>
        <dbReference type="ARBA" id="ARBA00005988"/>
    </source>
</evidence>
<feature type="compositionally biased region" description="Polar residues" evidence="4">
    <location>
        <begin position="925"/>
        <end position="935"/>
    </location>
</feature>
<feature type="compositionally biased region" description="Basic and acidic residues" evidence="4">
    <location>
        <begin position="749"/>
        <end position="765"/>
    </location>
</feature>
<feature type="region of interest" description="Disordered" evidence="4">
    <location>
        <begin position="276"/>
        <end position="297"/>
    </location>
</feature>
<keyword evidence="7" id="KW-1185">Reference proteome</keyword>
<dbReference type="EMBL" id="JAPFFF010000016">
    <property type="protein sequence ID" value="KAK8864910.1"/>
    <property type="molecule type" value="Genomic_DNA"/>
</dbReference>
<dbReference type="SUPFAM" id="SSF53187">
    <property type="entry name" value="Zn-dependent exopeptidases"/>
    <property type="match status" value="1"/>
</dbReference>
<reference evidence="6 7" key="1">
    <citation type="submission" date="2024-04" db="EMBL/GenBank/DDBJ databases">
        <title>Tritrichomonas musculus Genome.</title>
        <authorList>
            <person name="Alves-Ferreira E."/>
            <person name="Grigg M."/>
            <person name="Lorenzi H."/>
            <person name="Galac M."/>
        </authorList>
    </citation>
    <scope>NUCLEOTIDE SEQUENCE [LARGE SCALE GENOMIC DNA]</scope>
    <source>
        <strain evidence="6 7">EAF2021</strain>
    </source>
</reference>
<feature type="compositionally biased region" description="Polar residues" evidence="4">
    <location>
        <begin position="59"/>
        <end position="79"/>
    </location>
</feature>
<feature type="compositionally biased region" description="Basic residues" evidence="4">
    <location>
        <begin position="286"/>
        <end position="297"/>
    </location>
</feature>
<evidence type="ECO:0000256" key="3">
    <source>
        <dbReference type="PROSITE-ProRule" id="PRU01379"/>
    </source>
</evidence>
<dbReference type="Gene3D" id="3.40.630.10">
    <property type="entry name" value="Zn peptidases"/>
    <property type="match status" value="1"/>
</dbReference>
<dbReference type="Proteomes" id="UP001470230">
    <property type="component" value="Unassembled WGS sequence"/>
</dbReference>
<comment type="cofactor">
    <cofactor evidence="1">
        <name>Zn(2+)</name>
        <dbReference type="ChEBI" id="CHEBI:29105"/>
    </cofactor>
</comment>
<feature type="active site" description="Proton donor/acceptor" evidence="3">
    <location>
        <position position="557"/>
    </location>
</feature>
<feature type="compositionally biased region" description="Polar residues" evidence="4">
    <location>
        <begin position="1006"/>
        <end position="1015"/>
    </location>
</feature>
<dbReference type="InterPro" id="IPR050821">
    <property type="entry name" value="Cytosolic_carboxypeptidase"/>
</dbReference>
<feature type="compositionally biased region" description="Polar residues" evidence="4">
    <location>
        <begin position="894"/>
        <end position="913"/>
    </location>
</feature>
<name>A0ABR2IKR8_9EUKA</name>
<feature type="compositionally biased region" description="Low complexity" evidence="4">
    <location>
        <begin position="856"/>
        <end position="867"/>
    </location>
</feature>
<comment type="caution">
    <text evidence="6">The sequence shown here is derived from an EMBL/GenBank/DDBJ whole genome shotgun (WGS) entry which is preliminary data.</text>
</comment>
<proteinExistence type="inferred from homology"/>
<feature type="region of interest" description="Disordered" evidence="4">
    <location>
        <begin position="737"/>
        <end position="867"/>
    </location>
</feature>
<evidence type="ECO:0000313" key="7">
    <source>
        <dbReference type="Proteomes" id="UP001470230"/>
    </source>
</evidence>
<feature type="compositionally biased region" description="Low complexity" evidence="4">
    <location>
        <begin position="766"/>
        <end position="792"/>
    </location>
</feature>
<feature type="compositionally biased region" description="Polar residues" evidence="4">
    <location>
        <begin position="846"/>
        <end position="855"/>
    </location>
</feature>
<evidence type="ECO:0000256" key="1">
    <source>
        <dbReference type="ARBA" id="ARBA00001947"/>
    </source>
</evidence>
<feature type="compositionally biased region" description="Low complexity" evidence="4">
    <location>
        <begin position="815"/>
        <end position="838"/>
    </location>
</feature>
<dbReference type="InterPro" id="IPR000834">
    <property type="entry name" value="Peptidase_M14"/>
</dbReference>
<feature type="region of interest" description="Disordered" evidence="4">
    <location>
        <begin position="58"/>
        <end position="79"/>
    </location>
</feature>
<organism evidence="6 7">
    <name type="scientific">Tritrichomonas musculus</name>
    <dbReference type="NCBI Taxonomy" id="1915356"/>
    <lineage>
        <taxon>Eukaryota</taxon>
        <taxon>Metamonada</taxon>
        <taxon>Parabasalia</taxon>
        <taxon>Tritrichomonadida</taxon>
        <taxon>Tritrichomonadidae</taxon>
        <taxon>Tritrichomonas</taxon>
    </lineage>
</organism>
<dbReference type="Pfam" id="PF18027">
    <property type="entry name" value="Pepdidase_M14_N"/>
    <property type="match status" value="1"/>
</dbReference>
<dbReference type="PROSITE" id="PS52035">
    <property type="entry name" value="PEPTIDASE_M14"/>
    <property type="match status" value="1"/>
</dbReference>
<protein>
    <recommendedName>
        <fullName evidence="5">Peptidase M14 domain-containing protein</fullName>
    </recommendedName>
</protein>
<gene>
    <name evidence="6" type="ORF">M9Y10_010437</name>
</gene>
<feature type="compositionally biased region" description="Polar residues" evidence="4">
    <location>
        <begin position="737"/>
        <end position="746"/>
    </location>
</feature>
<sequence>MLIDEEKEESMLKIHPKIKKSVDGTNKNHRAHLKIEISQIHTIEDDDFILKDENKAENENIQADSVPTTNSTPKKTNETEISQVINEKPSNVTPEIMNNNEKNTIIYHSLKEINYISHPGFSDINATTFAPQSKKPYWPENLWKGGTLIYSYKDPEKCLGPPVFKNDKTIRFNSRFESGNLMYAYRLNPDTYHCILEYDHTLSGQCQWFYFQMSNIKVIPNSNRKITFYISGFNKSNGVFSSGSKIFMYSEKMAKNKKTSWFRAGTNYAYGTTLKKGTSSNCKKDKDKKKSGKNKSKNKRSTLQFQITFPYDDDVVYFCYALPYTFTDLNRSIMRWIGNSPLLIQRRTLCKTYGGKDCPLLTITANNSPSEVKKRCIFITARIHPGESNGSIVLHGLIDFLLSPQPITAYLLDHFIFQIVPMINIDGVVEGYYRVGLEGDDLNRVWNNPDEIRHPVVYHTKKLMFELNRELGIAAYIDFHGHSRQHGTFAYGCPWDSSENLPSSFINKEKVFPRMLSLLCDAFSFERCVFSIPPERKDASRCVIRRELGVVHSFTIESSFGGIPSGPRCNTLYNETIWKEIGARVAEALFHLFSSETSPLVKIAECSSTPAIGSTEKRTENKNKISDFEFSFQKGFPSIKEAALKNYKPPILRFNSKVTMSSENDITLNSNRTKSVNEIDSLDSNSSPRNKNEVVIEKLNVNSPNKIKNKSEVVIDKLDLSLPNKIKNKNETEIDKFNSNSITNSPIRKKIESEKTNRNKNKSEFENLNSNSNHSNKFKSSSENLNSNSNSSNRKKIEFDNSNPNKNKSEFDTLNSNSNHSNKFKSSSENLNSNSNSSNRKKIEFDNSNSKPKLTNSSNNDSSSSNSQSKIFNCLVELASNEITKLVSTQSLRKNSNSVKANQNDSNIKMTSFNPNNNNNKIRAKSTTRASNNDSSKFVSKINTNINNHNKQSPNKMAPVRNKVKRNNNNFSKSNYFSSTNTNIHNKSKAIKSPRMSKSIKVLKSSRANRSFSSK</sequence>
<dbReference type="PANTHER" id="PTHR12756">
    <property type="entry name" value="CYTOSOLIC CARBOXYPEPTIDASE"/>
    <property type="match status" value="1"/>
</dbReference>
<evidence type="ECO:0000313" key="6">
    <source>
        <dbReference type="EMBL" id="KAK8864910.1"/>
    </source>
</evidence>
<feature type="region of interest" description="Disordered" evidence="4">
    <location>
        <begin position="894"/>
        <end position="935"/>
    </location>
</feature>
<comment type="similarity">
    <text evidence="2 3">Belongs to the peptidase M14 family.</text>
</comment>
<dbReference type="PANTHER" id="PTHR12756:SF11">
    <property type="entry name" value="CYTOSOLIC CARBOXYPEPTIDASE 1"/>
    <property type="match status" value="1"/>
</dbReference>
<feature type="region of interest" description="Disordered" evidence="4">
    <location>
        <begin position="990"/>
        <end position="1015"/>
    </location>
</feature>
<dbReference type="Gene3D" id="2.60.40.3120">
    <property type="match status" value="1"/>
</dbReference>
<feature type="domain" description="Peptidase M14" evidence="5">
    <location>
        <begin position="322"/>
        <end position="592"/>
    </location>
</feature>
<evidence type="ECO:0000256" key="4">
    <source>
        <dbReference type="SAM" id="MobiDB-lite"/>
    </source>
</evidence>